<organism evidence="2">
    <name type="scientific">Candidatus Kentrum eta</name>
    <dbReference type="NCBI Taxonomy" id="2126337"/>
    <lineage>
        <taxon>Bacteria</taxon>
        <taxon>Pseudomonadati</taxon>
        <taxon>Pseudomonadota</taxon>
        <taxon>Gammaproteobacteria</taxon>
        <taxon>Candidatus Kentrum</taxon>
    </lineage>
</organism>
<accession>A0A450UPV3</accession>
<feature type="domain" description="Fibronectin type-III" evidence="1">
    <location>
        <begin position="1"/>
        <end position="75"/>
    </location>
</feature>
<dbReference type="CDD" id="cd00063">
    <property type="entry name" value="FN3"/>
    <property type="match status" value="1"/>
</dbReference>
<dbReference type="PROSITE" id="PS50853">
    <property type="entry name" value="FN3"/>
    <property type="match status" value="1"/>
</dbReference>
<dbReference type="Gene3D" id="2.60.40.10">
    <property type="entry name" value="Immunoglobulins"/>
    <property type="match status" value="1"/>
</dbReference>
<dbReference type="InterPro" id="IPR036116">
    <property type="entry name" value="FN3_sf"/>
</dbReference>
<dbReference type="SUPFAM" id="SSF49265">
    <property type="entry name" value="Fibronectin type III"/>
    <property type="match status" value="1"/>
</dbReference>
<dbReference type="EMBL" id="CAADFI010000063">
    <property type="protein sequence ID" value="VFJ94568.1"/>
    <property type="molecule type" value="Genomic_DNA"/>
</dbReference>
<name>A0A450UPV3_9GAMM</name>
<gene>
    <name evidence="2" type="ORF">BECKH772B_GA0070898_1006310</name>
</gene>
<dbReference type="AlphaFoldDB" id="A0A450UPV3"/>
<sequence length="75" mass="8206">MAWTSVTMASLSGQVAAYKAQRREDGSDDWRDVGMAMETTLTLSEQENDKRFAYRVVAVNKAGEGEASNSVLAVF</sequence>
<evidence type="ECO:0000259" key="1">
    <source>
        <dbReference type="PROSITE" id="PS50853"/>
    </source>
</evidence>
<evidence type="ECO:0000313" key="2">
    <source>
        <dbReference type="EMBL" id="VFJ94568.1"/>
    </source>
</evidence>
<protein>
    <recommendedName>
        <fullName evidence="1">Fibronectin type-III domain-containing protein</fullName>
    </recommendedName>
</protein>
<dbReference type="InterPro" id="IPR013783">
    <property type="entry name" value="Ig-like_fold"/>
</dbReference>
<reference evidence="2" key="1">
    <citation type="submission" date="2019-02" db="EMBL/GenBank/DDBJ databases">
        <authorList>
            <person name="Gruber-Vodicka R. H."/>
            <person name="Seah K. B. B."/>
        </authorList>
    </citation>
    <scope>NUCLEOTIDE SEQUENCE</scope>
    <source>
        <strain evidence="2">BECK_SA2B20</strain>
    </source>
</reference>
<proteinExistence type="predicted"/>
<dbReference type="InterPro" id="IPR003961">
    <property type="entry name" value="FN3_dom"/>
</dbReference>